<dbReference type="AlphaFoldDB" id="A0A9C5ZN21"/>
<dbReference type="RefSeq" id="XP_037897927.1">
    <property type="nucleotide sequence ID" value="XM_038041999.1"/>
</dbReference>
<name>A0A9C5ZN21_9MUSC</name>
<organism evidence="1 2">
    <name type="scientific">Glossina fuscipes</name>
    <dbReference type="NCBI Taxonomy" id="7396"/>
    <lineage>
        <taxon>Eukaryota</taxon>
        <taxon>Metazoa</taxon>
        <taxon>Ecdysozoa</taxon>
        <taxon>Arthropoda</taxon>
        <taxon>Hexapoda</taxon>
        <taxon>Insecta</taxon>
        <taxon>Pterygota</taxon>
        <taxon>Neoptera</taxon>
        <taxon>Endopterygota</taxon>
        <taxon>Diptera</taxon>
        <taxon>Brachycera</taxon>
        <taxon>Muscomorpha</taxon>
        <taxon>Hippoboscoidea</taxon>
        <taxon>Glossinidae</taxon>
        <taxon>Glossina</taxon>
    </lineage>
</organism>
<dbReference type="Proteomes" id="UP000092443">
    <property type="component" value="Unplaced"/>
</dbReference>
<evidence type="ECO:0000313" key="2">
    <source>
        <dbReference type="RefSeq" id="XP_037897927.1"/>
    </source>
</evidence>
<evidence type="ECO:0000313" key="1">
    <source>
        <dbReference type="Proteomes" id="UP000092443"/>
    </source>
</evidence>
<gene>
    <name evidence="2" type="primary">LOC119642732</name>
</gene>
<dbReference type="GeneID" id="119642732"/>
<reference evidence="2" key="1">
    <citation type="submission" date="2025-08" db="UniProtKB">
        <authorList>
            <consortium name="RefSeq"/>
        </authorList>
    </citation>
    <scope>IDENTIFICATION</scope>
    <source>
        <tissue evidence="2">Whole body pupa</tissue>
    </source>
</reference>
<accession>A0A9C5ZN21</accession>
<proteinExistence type="predicted"/>
<sequence>MYNKLRKMCGAPYSYFQRRRVKKAATMLLNEEEQMSEESRQHYEAFVSDYYTNYVNKKVKIDRRILKEISEEDPTCYLRAHVLYENCINELVKSCLCSSLPHRSISIDYLQLNWSENIRRQ</sequence>
<dbReference type="KEGG" id="gfs:119642732"/>
<keyword evidence="1" id="KW-1185">Reference proteome</keyword>
<protein>
    <submittedName>
        <fullName evidence="2">Uncharacterized protein LOC119642732</fullName>
    </submittedName>
</protein>